<proteinExistence type="predicted"/>
<evidence type="ECO:0000313" key="3">
    <source>
        <dbReference type="Proteomes" id="UP000263517"/>
    </source>
</evidence>
<accession>A0A350P8H9</accession>
<gene>
    <name evidence="1" type="ORF">DCW74_17915</name>
    <name evidence="2" type="ORF">DEB45_10210</name>
</gene>
<sequence>MDKWTSLNTSQLAHEVARDSVFNAPYEGEIVFSLPPHDVPNAMRVYIDEVNAHVLVVEFKYGAVNERWAKKSPRKGIDFFVGIKTGRIHRVELNGELLPTGNSFKLDDSHLDPLGFRRAIESLLGAEPKLSQYEEKYKANTSAIKQFNEIAYEELTH</sequence>
<evidence type="ECO:0000313" key="4">
    <source>
        <dbReference type="Proteomes" id="UP000264779"/>
    </source>
</evidence>
<dbReference type="Proteomes" id="UP000264779">
    <property type="component" value="Unassembled WGS sequence"/>
</dbReference>
<protein>
    <submittedName>
        <fullName evidence="1">Uncharacterized protein</fullName>
    </submittedName>
</protein>
<name>A0A350P8H9_9ALTE</name>
<dbReference type="EMBL" id="DONK01000151">
    <property type="protein sequence ID" value="HBU51621.1"/>
    <property type="molecule type" value="Genomic_DNA"/>
</dbReference>
<organism evidence="1 3">
    <name type="scientific">Alteromonas australica</name>
    <dbReference type="NCBI Taxonomy" id="589873"/>
    <lineage>
        <taxon>Bacteria</taxon>
        <taxon>Pseudomonadati</taxon>
        <taxon>Pseudomonadota</taxon>
        <taxon>Gammaproteobacteria</taxon>
        <taxon>Alteromonadales</taxon>
        <taxon>Alteromonadaceae</taxon>
        <taxon>Alteromonas/Salinimonas group</taxon>
        <taxon>Alteromonas</taxon>
    </lineage>
</organism>
<dbReference type="Proteomes" id="UP000263517">
    <property type="component" value="Unassembled WGS sequence"/>
</dbReference>
<dbReference type="RefSeq" id="WP_272965832.1">
    <property type="nucleotide sequence ID" value="NZ_CALBIY010000109.1"/>
</dbReference>
<dbReference type="AlphaFoldDB" id="A0A350P8H9"/>
<reference evidence="3 4" key="1">
    <citation type="journal article" date="2018" name="Nat. Biotechnol.">
        <title>A standardized bacterial taxonomy based on genome phylogeny substantially revises the tree of life.</title>
        <authorList>
            <person name="Parks D.H."/>
            <person name="Chuvochina M."/>
            <person name="Waite D.W."/>
            <person name="Rinke C."/>
            <person name="Skarshewski A."/>
            <person name="Chaumeil P.A."/>
            <person name="Hugenholtz P."/>
        </authorList>
    </citation>
    <scope>NUCLEOTIDE SEQUENCE [LARGE SCALE GENOMIC DNA]</scope>
    <source>
        <strain evidence="2">UBA11621</strain>
        <strain evidence="1">UBA11978</strain>
    </source>
</reference>
<comment type="caution">
    <text evidence="1">The sequence shown here is derived from an EMBL/GenBank/DDBJ whole genome shotgun (WGS) entry which is preliminary data.</text>
</comment>
<dbReference type="EMBL" id="DNAN01000624">
    <property type="protein sequence ID" value="HAW77596.1"/>
    <property type="molecule type" value="Genomic_DNA"/>
</dbReference>
<evidence type="ECO:0000313" key="1">
    <source>
        <dbReference type="EMBL" id="HAW77596.1"/>
    </source>
</evidence>
<evidence type="ECO:0000313" key="2">
    <source>
        <dbReference type="EMBL" id="HBU51621.1"/>
    </source>
</evidence>